<proteinExistence type="predicted"/>
<gene>
    <name evidence="2" type="ORF">METZ01_LOCUS429008</name>
</gene>
<feature type="transmembrane region" description="Helical" evidence="1">
    <location>
        <begin position="12"/>
        <end position="29"/>
    </location>
</feature>
<evidence type="ECO:0000256" key="1">
    <source>
        <dbReference type="SAM" id="Phobius"/>
    </source>
</evidence>
<keyword evidence="1" id="KW-1133">Transmembrane helix</keyword>
<evidence type="ECO:0008006" key="3">
    <source>
        <dbReference type="Google" id="ProtNLM"/>
    </source>
</evidence>
<feature type="non-terminal residue" evidence="2">
    <location>
        <position position="135"/>
    </location>
</feature>
<sequence>VNTSKPRYTRWVCLPLVLSISTAVVVVAFNPAPHNGGDNAAYITLAFSLAEHGTYTDLYDPVGMPHTKYPPVFPGLLALMLLMGARTWTALKTVSAVFTIAAVGFTYLWAERRLGAVGALGLSVMLAISPALVYY</sequence>
<feature type="transmembrane region" description="Helical" evidence="1">
    <location>
        <begin position="116"/>
        <end position="134"/>
    </location>
</feature>
<keyword evidence="1" id="KW-0472">Membrane</keyword>
<accession>A0A382XZ14</accession>
<feature type="non-terminal residue" evidence="2">
    <location>
        <position position="1"/>
    </location>
</feature>
<dbReference type="EMBL" id="UINC01171537">
    <property type="protein sequence ID" value="SVD76154.1"/>
    <property type="molecule type" value="Genomic_DNA"/>
</dbReference>
<evidence type="ECO:0000313" key="2">
    <source>
        <dbReference type="EMBL" id="SVD76154.1"/>
    </source>
</evidence>
<reference evidence="2" key="1">
    <citation type="submission" date="2018-05" db="EMBL/GenBank/DDBJ databases">
        <authorList>
            <person name="Lanie J.A."/>
            <person name="Ng W.-L."/>
            <person name="Kazmierczak K.M."/>
            <person name="Andrzejewski T.M."/>
            <person name="Davidsen T.M."/>
            <person name="Wayne K.J."/>
            <person name="Tettelin H."/>
            <person name="Glass J.I."/>
            <person name="Rusch D."/>
            <person name="Podicherti R."/>
            <person name="Tsui H.-C.T."/>
            <person name="Winkler M.E."/>
        </authorList>
    </citation>
    <scope>NUCLEOTIDE SEQUENCE</scope>
</reference>
<organism evidence="2">
    <name type="scientific">marine metagenome</name>
    <dbReference type="NCBI Taxonomy" id="408172"/>
    <lineage>
        <taxon>unclassified sequences</taxon>
        <taxon>metagenomes</taxon>
        <taxon>ecological metagenomes</taxon>
    </lineage>
</organism>
<protein>
    <recommendedName>
        <fullName evidence="3">Glycosyltransferase RgtA/B/C/D-like domain-containing protein</fullName>
    </recommendedName>
</protein>
<keyword evidence="1" id="KW-0812">Transmembrane</keyword>
<name>A0A382XZ14_9ZZZZ</name>
<dbReference type="AlphaFoldDB" id="A0A382XZ14"/>
<feature type="transmembrane region" description="Helical" evidence="1">
    <location>
        <begin position="93"/>
        <end position="110"/>
    </location>
</feature>